<keyword evidence="2" id="KW-1185">Reference proteome</keyword>
<dbReference type="GO" id="GO:0045505">
    <property type="term" value="F:dynein intermediate chain binding"/>
    <property type="evidence" value="ECO:0007669"/>
    <property type="project" value="InterPro"/>
</dbReference>
<evidence type="ECO:0000313" key="2">
    <source>
        <dbReference type="Proteomes" id="UP001458880"/>
    </source>
</evidence>
<comment type="caution">
    <text evidence="1">The sequence shown here is derived from an EMBL/GenBank/DDBJ whole genome shotgun (WGS) entry which is preliminary data.</text>
</comment>
<dbReference type="EMBL" id="JASPKY010000550">
    <property type="protein sequence ID" value="KAK9693182.1"/>
    <property type="molecule type" value="Genomic_DNA"/>
</dbReference>
<evidence type="ECO:0008006" key="3">
    <source>
        <dbReference type="Google" id="ProtNLM"/>
    </source>
</evidence>
<dbReference type="GO" id="GO:0051959">
    <property type="term" value="F:dynein light intermediate chain binding"/>
    <property type="evidence" value="ECO:0007669"/>
    <property type="project" value="InterPro"/>
</dbReference>
<protein>
    <recommendedName>
        <fullName evidence="3">Dynein heavy chain 1, axonemal</fullName>
    </recommendedName>
</protein>
<dbReference type="InterPro" id="IPR026983">
    <property type="entry name" value="DHC"/>
</dbReference>
<sequence length="823" mass="97214">MDREQDEHKVNRRGYYSEAITDLECNIKSKIQNGTFKRTKLLWQVKTEHHAPIIKELGVTEKKNFLAPAERWMCYEEEKSICFPVDTFEPKVQMQYVVPPFTLPRNVAIERRRRQYQQRTIRECLDELDIKPKHIVPTKVLMEAFVGDKFGLFPKINYLPLELFDDEEYDSRTPQGWIEHGVIDGISHPIPGEAFVPVSEKTIVPTNPIEPLNYLFVWTNVAVLDYISSKKMYKILTLDGLQRTYEIPRIYLMFKAEDPMIFARRIKAAVDLRNQTESTIRYEFYLDCMTLTGTYDIDEASWSRIIRLATRDKRVKEVEYLADLEVQVRLNHKRALGEMEYRDRARKQPYVYSFLKIPPRETWKVPLKGRIDTGMENFQSSLKYFKWMSIYVVPHTHRAILFVVRECQKVAQMSLFTTSYGKNVILSEFHEIQTQTTNNLIKHLKTVWLDTIAFNIRMCLGDLGKGWFNIGERKHEIYDSAKLMRFMELVKYHMQYALRLLVQNSATIYTQLVETPCQCCLTCEDDFKWGFDLITSPFRSSQPTIFALQLLMNDEGAYYSTDPDLFPKGLLFLYDNGLALTHTIKQVHPLLLTNLKFPGDLCLSSVGLLEDFVNKLRNTIHIGYNKAIIPLKAYAKEYDIHLDLFKMDVNSYVDYFKDNQNSAGEIKEEVSFQYKMKWNLEMTLPTSVIIGPFMILTTNLREFLVNKRQEICTKLLNQFAKRMKTVIEDVLEEYRTLVMKLCEKPSSIEHIYDIREWMETVPMAVRSLEEQAKRYLLEYEILDYFWYSLPDEDFENKWEVIGWPHKITLQIRYRMKILRINGK</sequence>
<dbReference type="GO" id="GO:0007018">
    <property type="term" value="P:microtubule-based movement"/>
    <property type="evidence" value="ECO:0007669"/>
    <property type="project" value="InterPro"/>
</dbReference>
<name>A0AAW1IU83_POPJA</name>
<gene>
    <name evidence="1" type="ORF">QE152_g34377</name>
</gene>
<dbReference type="Proteomes" id="UP001458880">
    <property type="component" value="Unassembled WGS sequence"/>
</dbReference>
<accession>A0AAW1IU83</accession>
<dbReference type="AlphaFoldDB" id="A0AAW1IU83"/>
<evidence type="ECO:0000313" key="1">
    <source>
        <dbReference type="EMBL" id="KAK9693182.1"/>
    </source>
</evidence>
<organism evidence="1 2">
    <name type="scientific">Popillia japonica</name>
    <name type="common">Japanese beetle</name>
    <dbReference type="NCBI Taxonomy" id="7064"/>
    <lineage>
        <taxon>Eukaryota</taxon>
        <taxon>Metazoa</taxon>
        <taxon>Ecdysozoa</taxon>
        <taxon>Arthropoda</taxon>
        <taxon>Hexapoda</taxon>
        <taxon>Insecta</taxon>
        <taxon>Pterygota</taxon>
        <taxon>Neoptera</taxon>
        <taxon>Endopterygota</taxon>
        <taxon>Coleoptera</taxon>
        <taxon>Polyphaga</taxon>
        <taxon>Scarabaeiformia</taxon>
        <taxon>Scarabaeidae</taxon>
        <taxon>Rutelinae</taxon>
        <taxon>Popillia</taxon>
    </lineage>
</organism>
<reference evidence="1 2" key="1">
    <citation type="journal article" date="2024" name="BMC Genomics">
        <title>De novo assembly and annotation of Popillia japonica's genome with initial clues to its potential as an invasive pest.</title>
        <authorList>
            <person name="Cucini C."/>
            <person name="Boschi S."/>
            <person name="Funari R."/>
            <person name="Cardaioli E."/>
            <person name="Iannotti N."/>
            <person name="Marturano G."/>
            <person name="Paoli F."/>
            <person name="Bruttini M."/>
            <person name="Carapelli A."/>
            <person name="Frati F."/>
            <person name="Nardi F."/>
        </authorList>
    </citation>
    <scope>NUCLEOTIDE SEQUENCE [LARGE SCALE GENOMIC DNA]</scope>
    <source>
        <strain evidence="1">DMR45628</strain>
    </source>
</reference>
<dbReference type="PANTHER" id="PTHR22878:SF73">
    <property type="entry name" value="DYNEIN AXONEMAL HEAVY CHAIN 1"/>
    <property type="match status" value="1"/>
</dbReference>
<proteinExistence type="predicted"/>
<dbReference type="GO" id="GO:0030286">
    <property type="term" value="C:dynein complex"/>
    <property type="evidence" value="ECO:0007669"/>
    <property type="project" value="InterPro"/>
</dbReference>
<dbReference type="PANTHER" id="PTHR22878">
    <property type="entry name" value="DYNEIN HEAVY CHAIN 6, AXONEMAL-LIKE-RELATED"/>
    <property type="match status" value="1"/>
</dbReference>